<sequence length="1693" mass="191722">MPSKQQMKREKRMVQRRSAKDLKSPFEDYQVNPDSTAVILRGEEVPDFGHAGSSGNVFNVSQVGLSVSSMGVGPTTSGSDSPFLSAMGVAPSSSFSSSRALIRSDSISSQTIDKIPRLEDSNICSVDTDSDTSSIISYCSSRGVGRPKKIRKGGRPRKNSDENVVINDEPIIFLAPDPPDMPVRQSIPVRQSERIKNRKLSITQDPIVQPIFSSKPNPITDNNKCLSTHEGFPCADTRARHTAEYYDSGYIGKFECHYCKALLLESEINQSHKSKFKVITSSLCCSCGTVTLPPYTEHPNELKVLLKGDTKESKEFLSNHNTYNTLLAFASVSVGHKDSSHYGSVCFNLNGEFSRHISSMNSGHLTPSFSQLYILDANEALNLRTQNTLCGGDRVNPQTLKILDSVLRNINPFAKVYKNFHSQYMSVLEKDGKDAVRNFRLTIIEERAAPAIIRGKGLHPRQVNLPQEKAMFAVWTESSEPPKIRGTYITDLQGCLFEVKPYNATVDSISYPLLFPHGDDGYHQNIPFNPNSPKYAKKSTNNSINDNEDITNDKTDDELDIDIDPKKTISYRKYIRYRLAIRKTDSPHNIWSAGGGLSQKFVLDYAARIDAQVADYLRQPEFNLLKTTAPDVLDHMRRDGDLQPNSKIGSVVLFRKYHPGTRPYFQDMFYDATTIMARTRRPGLASFMFTFTTNPYWPEISRNFFHKGQKIVDRFDILCRIYADKLRKLHFLLNKKHIFGKILGYAESMEFQKRIGGPHLHRVFCVDTEATPENIDGLIWAHIPEKPADSDKSAWANFIRKVLELLPKFQIHDCGEHCKGSNGRCLKGFPKPYSRTTILHANKPAEYKRPSPEDGGHTLTLEYGSTETTYTNSRIVPYNPYILVMFECHHNLEYAYGQSDNLKYALKYPFKGPSFSYIKCQDGTVSIDEPAQYARMLYRSPPEAHCRIYSQRYAYLSHTVIPLSIHLPGEQNIYFKDAEKLNNAANGILPETHLTQYWKMWKNNEIDKNSFYENMPEKYSWNDKDRIWKPRIFSNRKKNIENRTITIGRIYTVSPREPERFALYVLMRHFPGDPDHLKNINGTFCDTFADAARMRGLFEDNSVWEKTLREASNSLLPSQMRSLFVNILIHGSTQNCVIDSLSLWEMFKEHMIDKRNCTDAVKLRRIDRALAIIERYLFANGKQMKDYRLPLPSNSLTDDPNKAVDEFFFPTHLNDDDVDETVDTSFEKAKLNPEQENFYKLVLDAVMDPNSINRLFFLSGDGGTGKTFLLNFLLFNLRRLGNKVLATASTGIASTKFYAGGMTLHSAFRLGINHEPDQIPSIPVQSYFGRRIIESNLIIVDEITMLEKTVLENVDKLCRIMVPKNQHLPFAGKVVIISGDWKQSLPVVKNSRSPEAQVAVCLQISNLYPMFNKTRLTQNMRLQPSEIQFKEWLYKLGTDTSGDKIAIPKSMIVESREELIKFVFDKGFDIPSSDMLKRLMLTPLNRSVDLNNSIVLSSFNTESMDYYSIDKCTNDNPLSPYAADSDVAGLNKLTPAGIPAHHLHLKVGSIIVLLRNLNTSKSLCNGTRLIVKKLQTNLISAETICGSNTGMTIGISRVCNSYVDERPDGVSFERFQFPVREAFAMTITKAQGQTCERLGIDLSDEPFAHGQLYTALSRATNSKFIRVFAPNKPTDKDGNVLINNVVARGLTFD</sequence>
<name>A0A914MZ77_MELIC</name>
<dbReference type="WBParaSite" id="Minc3s03221g33187">
    <property type="protein sequence ID" value="Minc3s03221g33187"/>
    <property type="gene ID" value="Minc3s03221g33187"/>
</dbReference>
<dbReference type="SUPFAM" id="SSF52540">
    <property type="entry name" value="P-loop containing nucleoside triphosphate hydrolases"/>
    <property type="match status" value="2"/>
</dbReference>
<dbReference type="InterPro" id="IPR025476">
    <property type="entry name" value="Helitron_helicase-like"/>
</dbReference>
<dbReference type="Pfam" id="PF21530">
    <property type="entry name" value="Pif1_2B_dom"/>
    <property type="match status" value="1"/>
</dbReference>
<keyword evidence="1" id="KW-0234">DNA repair</keyword>
<dbReference type="InterPro" id="IPR010285">
    <property type="entry name" value="DNA_helicase_pif1-like_DEAD"/>
</dbReference>
<dbReference type="GO" id="GO:0043139">
    <property type="term" value="F:5'-3' DNA helicase activity"/>
    <property type="evidence" value="ECO:0007669"/>
    <property type="project" value="UniProtKB-EC"/>
</dbReference>
<evidence type="ECO:0000256" key="2">
    <source>
        <dbReference type="SAM" id="MobiDB-lite"/>
    </source>
</evidence>
<feature type="domain" description="DNA helicase Pif1-like 2B" evidence="5">
    <location>
        <begin position="1530"/>
        <end position="1574"/>
    </location>
</feature>
<dbReference type="Gene3D" id="3.40.50.300">
    <property type="entry name" value="P-loop containing nucleotide triphosphate hydrolases"/>
    <property type="match status" value="1"/>
</dbReference>
<evidence type="ECO:0000256" key="1">
    <source>
        <dbReference type="RuleBase" id="RU363044"/>
    </source>
</evidence>
<dbReference type="GO" id="GO:0000723">
    <property type="term" value="P:telomere maintenance"/>
    <property type="evidence" value="ECO:0007669"/>
    <property type="project" value="InterPro"/>
</dbReference>
<evidence type="ECO:0000259" key="5">
    <source>
        <dbReference type="Pfam" id="PF21530"/>
    </source>
</evidence>
<evidence type="ECO:0000259" key="3">
    <source>
        <dbReference type="Pfam" id="PF05970"/>
    </source>
</evidence>
<dbReference type="GO" id="GO:0016787">
    <property type="term" value="F:hydrolase activity"/>
    <property type="evidence" value="ECO:0007669"/>
    <property type="project" value="UniProtKB-KW"/>
</dbReference>
<dbReference type="InterPro" id="IPR027417">
    <property type="entry name" value="P-loop_NTPase"/>
</dbReference>
<dbReference type="InterPro" id="IPR049163">
    <property type="entry name" value="Pif1-like_2B_dom"/>
</dbReference>
<keyword evidence="6" id="KW-1185">Reference proteome</keyword>
<keyword evidence="1" id="KW-0347">Helicase</keyword>
<proteinExistence type="inferred from homology"/>
<dbReference type="EC" id="5.6.2.3" evidence="1"/>
<dbReference type="Pfam" id="PF14214">
    <property type="entry name" value="Helitron_like_N"/>
    <property type="match status" value="1"/>
</dbReference>
<feature type="region of interest" description="Disordered" evidence="2">
    <location>
        <begin position="1"/>
        <end position="29"/>
    </location>
</feature>
<keyword evidence="1" id="KW-0227">DNA damage</keyword>
<dbReference type="GO" id="GO:0006310">
    <property type="term" value="P:DNA recombination"/>
    <property type="evidence" value="ECO:0007669"/>
    <property type="project" value="UniProtKB-KW"/>
</dbReference>
<feature type="domain" description="Helitron helicase-like" evidence="4">
    <location>
        <begin position="574"/>
        <end position="763"/>
    </location>
</feature>
<protein>
    <recommendedName>
        <fullName evidence="1">ATP-dependent DNA helicase</fullName>
        <ecNumber evidence="1">5.6.2.3</ecNumber>
    </recommendedName>
</protein>
<organism evidence="6 7">
    <name type="scientific">Meloidogyne incognita</name>
    <name type="common">Southern root-knot nematode worm</name>
    <name type="synonym">Oxyuris incognita</name>
    <dbReference type="NCBI Taxonomy" id="6306"/>
    <lineage>
        <taxon>Eukaryota</taxon>
        <taxon>Metazoa</taxon>
        <taxon>Ecdysozoa</taxon>
        <taxon>Nematoda</taxon>
        <taxon>Chromadorea</taxon>
        <taxon>Rhabditida</taxon>
        <taxon>Tylenchina</taxon>
        <taxon>Tylenchomorpha</taxon>
        <taxon>Tylenchoidea</taxon>
        <taxon>Meloidogynidae</taxon>
        <taxon>Meloidogyninae</taxon>
        <taxon>Meloidogyne</taxon>
        <taxon>Meloidogyne incognita group</taxon>
    </lineage>
</organism>
<evidence type="ECO:0000313" key="6">
    <source>
        <dbReference type="Proteomes" id="UP000887563"/>
    </source>
</evidence>
<evidence type="ECO:0000313" key="7">
    <source>
        <dbReference type="WBParaSite" id="Minc3s03221g33187"/>
    </source>
</evidence>
<comment type="similarity">
    <text evidence="1">Belongs to the helicase family.</text>
</comment>
<evidence type="ECO:0000259" key="4">
    <source>
        <dbReference type="Pfam" id="PF14214"/>
    </source>
</evidence>
<dbReference type="GO" id="GO:0006281">
    <property type="term" value="P:DNA repair"/>
    <property type="evidence" value="ECO:0007669"/>
    <property type="project" value="UniProtKB-KW"/>
</dbReference>
<keyword evidence="1" id="KW-0378">Hydrolase</keyword>
<keyword evidence="1" id="KW-0067">ATP-binding</keyword>
<dbReference type="PANTHER" id="PTHR10492">
    <property type="match status" value="1"/>
</dbReference>
<dbReference type="Proteomes" id="UP000887563">
    <property type="component" value="Unplaced"/>
</dbReference>
<keyword evidence="1" id="KW-0233">DNA recombination</keyword>
<keyword evidence="1" id="KW-0547">Nucleotide-binding</keyword>
<dbReference type="Pfam" id="PF05970">
    <property type="entry name" value="PIF1"/>
    <property type="match status" value="1"/>
</dbReference>
<feature type="domain" description="DNA helicase Pif1-like DEAD-box helicase" evidence="3">
    <location>
        <begin position="1230"/>
        <end position="1436"/>
    </location>
</feature>
<dbReference type="CDD" id="cd18809">
    <property type="entry name" value="SF1_C_RecD"/>
    <property type="match status" value="1"/>
</dbReference>
<dbReference type="PANTHER" id="PTHR10492:SF57">
    <property type="entry name" value="ATP-DEPENDENT DNA HELICASE"/>
    <property type="match status" value="1"/>
</dbReference>
<comment type="catalytic activity">
    <reaction evidence="1">
        <text>ATP + H2O = ADP + phosphate + H(+)</text>
        <dbReference type="Rhea" id="RHEA:13065"/>
        <dbReference type="ChEBI" id="CHEBI:15377"/>
        <dbReference type="ChEBI" id="CHEBI:15378"/>
        <dbReference type="ChEBI" id="CHEBI:30616"/>
        <dbReference type="ChEBI" id="CHEBI:43474"/>
        <dbReference type="ChEBI" id="CHEBI:456216"/>
        <dbReference type="EC" id="5.6.2.3"/>
    </reaction>
</comment>
<reference evidence="7" key="1">
    <citation type="submission" date="2022-11" db="UniProtKB">
        <authorList>
            <consortium name="WormBaseParasite"/>
        </authorList>
    </citation>
    <scope>IDENTIFICATION</scope>
</reference>
<comment type="cofactor">
    <cofactor evidence="1">
        <name>Mg(2+)</name>
        <dbReference type="ChEBI" id="CHEBI:18420"/>
    </cofactor>
</comment>
<accession>A0A914MZ77</accession>
<dbReference type="GO" id="GO:0005524">
    <property type="term" value="F:ATP binding"/>
    <property type="evidence" value="ECO:0007669"/>
    <property type="project" value="UniProtKB-KW"/>
</dbReference>